<evidence type="ECO:0000313" key="1">
    <source>
        <dbReference type="EMBL" id="RNL83117.1"/>
    </source>
</evidence>
<evidence type="ECO:0000313" key="2">
    <source>
        <dbReference type="Proteomes" id="UP000267469"/>
    </source>
</evidence>
<reference evidence="1 2" key="1">
    <citation type="submission" date="2018-10" db="EMBL/GenBank/DDBJ databases">
        <title>Sinomicrobium pectinilyticum sp. nov., a pectinase-producing bacterium isolated from alkaline and saline soil, and emended description of the genus Sinomicrobium.</title>
        <authorList>
            <person name="Cheng B."/>
            <person name="Li C."/>
            <person name="Lai Q."/>
            <person name="Du M."/>
            <person name="Shao Z."/>
            <person name="Xu P."/>
            <person name="Yang C."/>
        </authorList>
    </citation>
    <scope>NUCLEOTIDE SEQUENCE [LARGE SCALE GENOMIC DNA]</scope>
    <source>
        <strain evidence="1 2">5DNS001</strain>
    </source>
</reference>
<keyword evidence="2" id="KW-1185">Reference proteome</keyword>
<dbReference type="EMBL" id="RJTM01000107">
    <property type="protein sequence ID" value="RNL83117.1"/>
    <property type="molecule type" value="Genomic_DNA"/>
</dbReference>
<sequence length="142" mass="16645">MQYYITLIFFLAGSCFQMNKTDNTDAVIVQKKVTKITCYLITLEGEYKIYTLEKDYIYIPSKNPQKITLTQEKAWEVPKEIMSTDKKYGCGTCTDQIDYKFIFESNDTSQTVWEIDPGSRPVPDFDDYFDILIEMYNEVVNN</sequence>
<proteinExistence type="predicted"/>
<dbReference type="Proteomes" id="UP000267469">
    <property type="component" value="Unassembled WGS sequence"/>
</dbReference>
<protein>
    <submittedName>
        <fullName evidence="1">Uncharacterized protein</fullName>
    </submittedName>
</protein>
<gene>
    <name evidence="1" type="ORF">ED312_15755</name>
</gene>
<dbReference type="RefSeq" id="WP_123216978.1">
    <property type="nucleotide sequence ID" value="NZ_RJTM01000107.1"/>
</dbReference>
<dbReference type="AlphaFoldDB" id="A0A3N0E5K7"/>
<accession>A0A3N0E5K7</accession>
<organism evidence="1 2">
    <name type="scientific">Sinomicrobium pectinilyticum</name>
    <dbReference type="NCBI Taxonomy" id="1084421"/>
    <lineage>
        <taxon>Bacteria</taxon>
        <taxon>Pseudomonadati</taxon>
        <taxon>Bacteroidota</taxon>
        <taxon>Flavobacteriia</taxon>
        <taxon>Flavobacteriales</taxon>
        <taxon>Flavobacteriaceae</taxon>
        <taxon>Sinomicrobium</taxon>
    </lineage>
</organism>
<name>A0A3N0E5K7_SINP1</name>
<comment type="caution">
    <text evidence="1">The sequence shown here is derived from an EMBL/GenBank/DDBJ whole genome shotgun (WGS) entry which is preliminary data.</text>
</comment>